<name>A0A9K3GHC1_9EUKA</name>
<proteinExistence type="predicted"/>
<comment type="caution">
    <text evidence="3">The sequence shown here is derived from an EMBL/GenBank/DDBJ whole genome shotgun (WGS) entry which is preliminary data.</text>
</comment>
<feature type="coiled-coil region" evidence="1">
    <location>
        <begin position="236"/>
        <end position="312"/>
    </location>
</feature>
<feature type="region of interest" description="Disordered" evidence="2">
    <location>
        <begin position="185"/>
        <end position="215"/>
    </location>
</feature>
<dbReference type="Proteomes" id="UP000265618">
    <property type="component" value="Unassembled WGS sequence"/>
</dbReference>
<dbReference type="AlphaFoldDB" id="A0A9K3GHC1"/>
<dbReference type="EMBL" id="BDIP01000623">
    <property type="protein sequence ID" value="GIQ82211.1"/>
    <property type="molecule type" value="Genomic_DNA"/>
</dbReference>
<evidence type="ECO:0000256" key="1">
    <source>
        <dbReference type="SAM" id="Coils"/>
    </source>
</evidence>
<sequence length="456" mass="51086">MASHSGMSLEGSDTDYMARIRELQSDNQSLFTRLRQAEQRLRLVDPDPENLDKDDVRARRILDLAKQNRKLTREVGQERKMCADMRQEVLDLQDAVGQQYQAGGGEQHHQLTEEARALKAKVGSLTERSGQLTVQNNSLKAEVARLKGLLAREVGDTDMGDGWKGRAEQIVLLQSRLAKARHHIQTLSGDSPHPTGLTQRGYADDTGSDRGRERERVAERERLHMSHVSEVNKKRVETAERALEEQEALCSEAVSRGKALSSRVRILETDNRQLRTNLKKVASKTRHDDELIQEMRVRLAQLQDAVRASESHLNGVNVGGGSQRPHGRGPQASGVTLESGDGVPMVGGVVHERVCQRVRELDQRLQEVANDKDNVLVVAAVEAERLMALVDAQREEIEGLVWQGGVGPDATRPLSATERERVLGREREREVLAMRDLVLDLRRQLDTQRDRTSVDV</sequence>
<evidence type="ECO:0000256" key="2">
    <source>
        <dbReference type="SAM" id="MobiDB-lite"/>
    </source>
</evidence>
<organism evidence="3 4">
    <name type="scientific">Kipferlia bialata</name>
    <dbReference type="NCBI Taxonomy" id="797122"/>
    <lineage>
        <taxon>Eukaryota</taxon>
        <taxon>Metamonada</taxon>
        <taxon>Carpediemonas-like organisms</taxon>
        <taxon>Kipferlia</taxon>
    </lineage>
</organism>
<gene>
    <name evidence="3" type="ORF">KIPB_003307</name>
</gene>
<dbReference type="PANTHER" id="PTHR31935">
    <property type="entry name" value="COILED-COIL DOMAIN-CONTAINING PROTEIN 13"/>
    <property type="match status" value="1"/>
</dbReference>
<dbReference type="OrthoDB" id="10070368at2759"/>
<accession>A0A9K3GHC1</accession>
<protein>
    <submittedName>
        <fullName evidence="3">Uncharacterized protein</fullName>
    </submittedName>
</protein>
<dbReference type="PANTHER" id="PTHR31935:SF1">
    <property type="entry name" value="COILED-COIL DOMAIN-CONTAINING PROTEIN 13"/>
    <property type="match status" value="1"/>
</dbReference>
<evidence type="ECO:0000313" key="4">
    <source>
        <dbReference type="Proteomes" id="UP000265618"/>
    </source>
</evidence>
<keyword evidence="1" id="KW-0175">Coiled coil</keyword>
<feature type="region of interest" description="Disordered" evidence="2">
    <location>
        <begin position="312"/>
        <end position="342"/>
    </location>
</feature>
<evidence type="ECO:0000313" key="3">
    <source>
        <dbReference type="EMBL" id="GIQ82211.1"/>
    </source>
</evidence>
<reference evidence="3 4" key="1">
    <citation type="journal article" date="2018" name="PLoS ONE">
        <title>The draft genome of Kipferlia bialata reveals reductive genome evolution in fornicate parasites.</title>
        <authorList>
            <person name="Tanifuji G."/>
            <person name="Takabayashi S."/>
            <person name="Kume K."/>
            <person name="Takagi M."/>
            <person name="Nakayama T."/>
            <person name="Kamikawa R."/>
            <person name="Inagaki Y."/>
            <person name="Hashimoto T."/>
        </authorList>
    </citation>
    <scope>NUCLEOTIDE SEQUENCE [LARGE SCALE GENOMIC DNA]</scope>
    <source>
        <strain evidence="3">NY0173</strain>
    </source>
</reference>
<dbReference type="InterPro" id="IPR038929">
    <property type="entry name" value="CCDC13"/>
</dbReference>
<keyword evidence="4" id="KW-1185">Reference proteome</keyword>
<feature type="coiled-coil region" evidence="1">
    <location>
        <begin position="68"/>
        <end position="128"/>
    </location>
</feature>